<dbReference type="EnsemblPlants" id="novel_model_2741_5bd9a17a">
    <property type="protein sequence ID" value="cds.novel_model_2741_5bd9a17a"/>
    <property type="gene ID" value="novel_gene_1475_5bd9a17a"/>
</dbReference>
<sequence>MSSHEGPPGYDPPAATATATATATVADTKPKTKSVKRNERKKEKEKRIQGCNKMSLYVGILPQCLFRSPPKEWSSCKNSHSAIES</sequence>
<proteinExistence type="predicted"/>
<evidence type="ECO:0000313" key="2">
    <source>
        <dbReference type="EnsemblPlants" id="cds.novel_model_2741_5bd9a17a"/>
    </source>
</evidence>
<evidence type="ECO:0000256" key="1">
    <source>
        <dbReference type="SAM" id="MobiDB-lite"/>
    </source>
</evidence>
<dbReference type="Gramene" id="novel_model_2741_5bd9a17a">
    <property type="protein sequence ID" value="cds.novel_model_2741_5bd9a17a"/>
    <property type="gene ID" value="novel_gene_1475_5bd9a17a"/>
</dbReference>
<reference evidence="2" key="2">
    <citation type="submission" date="2021-03" db="UniProtKB">
        <authorList>
            <consortium name="EnsemblPlants"/>
        </authorList>
    </citation>
    <scope>IDENTIFICATION</scope>
</reference>
<organism evidence="2 3">
    <name type="scientific">Cannabis sativa</name>
    <name type="common">Hemp</name>
    <name type="synonym">Marijuana</name>
    <dbReference type="NCBI Taxonomy" id="3483"/>
    <lineage>
        <taxon>Eukaryota</taxon>
        <taxon>Viridiplantae</taxon>
        <taxon>Streptophyta</taxon>
        <taxon>Embryophyta</taxon>
        <taxon>Tracheophyta</taxon>
        <taxon>Spermatophyta</taxon>
        <taxon>Magnoliopsida</taxon>
        <taxon>eudicotyledons</taxon>
        <taxon>Gunneridae</taxon>
        <taxon>Pentapetalae</taxon>
        <taxon>rosids</taxon>
        <taxon>fabids</taxon>
        <taxon>Rosales</taxon>
        <taxon>Cannabaceae</taxon>
        <taxon>Cannabis</taxon>
    </lineage>
</organism>
<name>A0A803QXY9_CANSA</name>
<dbReference type="Proteomes" id="UP000596661">
    <property type="component" value="Chromosome 3"/>
</dbReference>
<dbReference type="AlphaFoldDB" id="A0A803QXY9"/>
<feature type="region of interest" description="Disordered" evidence="1">
    <location>
        <begin position="1"/>
        <end position="48"/>
    </location>
</feature>
<protein>
    <submittedName>
        <fullName evidence="2">Uncharacterized protein</fullName>
    </submittedName>
</protein>
<dbReference type="EMBL" id="UZAU01000249">
    <property type="status" value="NOT_ANNOTATED_CDS"/>
    <property type="molecule type" value="Genomic_DNA"/>
</dbReference>
<keyword evidence="3" id="KW-1185">Reference proteome</keyword>
<reference evidence="2" key="1">
    <citation type="submission" date="2018-11" db="EMBL/GenBank/DDBJ databases">
        <authorList>
            <person name="Grassa J C."/>
        </authorList>
    </citation>
    <scope>NUCLEOTIDE SEQUENCE [LARGE SCALE GENOMIC DNA]</scope>
</reference>
<feature type="compositionally biased region" description="Basic and acidic residues" evidence="1">
    <location>
        <begin position="36"/>
        <end position="48"/>
    </location>
</feature>
<evidence type="ECO:0000313" key="3">
    <source>
        <dbReference type="Proteomes" id="UP000596661"/>
    </source>
</evidence>
<accession>A0A803QXY9</accession>
<feature type="compositionally biased region" description="Low complexity" evidence="1">
    <location>
        <begin position="12"/>
        <end position="27"/>
    </location>
</feature>